<dbReference type="RefSeq" id="WP_099891196.1">
    <property type="nucleotide sequence ID" value="NZ_PEKM01000001.1"/>
</dbReference>
<evidence type="ECO:0000313" key="3">
    <source>
        <dbReference type="Proteomes" id="UP000229111"/>
    </source>
</evidence>
<gene>
    <name evidence="2" type="ORF">CTI16_04020</name>
</gene>
<name>A0AAJ3RJ84_PREIN</name>
<organism evidence="2 3">
    <name type="scientific">Prevotella intermedia</name>
    <dbReference type="NCBI Taxonomy" id="28131"/>
    <lineage>
        <taxon>Bacteria</taxon>
        <taxon>Pseudomonadati</taxon>
        <taxon>Bacteroidota</taxon>
        <taxon>Bacteroidia</taxon>
        <taxon>Bacteroidales</taxon>
        <taxon>Prevotellaceae</taxon>
        <taxon>Prevotella</taxon>
    </lineage>
</organism>
<proteinExistence type="predicted"/>
<protein>
    <recommendedName>
        <fullName evidence="1">Tox-REase-2 domain-containing protein</fullName>
    </recommendedName>
</protein>
<comment type="caution">
    <text evidence="2">The sequence shown here is derived from an EMBL/GenBank/DDBJ whole genome shotgun (WGS) entry which is preliminary data.</text>
</comment>
<feature type="domain" description="Tox-REase-2" evidence="1">
    <location>
        <begin position="83"/>
        <end position="186"/>
    </location>
</feature>
<dbReference type="Gene3D" id="2.170.16.10">
    <property type="entry name" value="Hedgehog/Intein (Hint) domain"/>
    <property type="match status" value="1"/>
</dbReference>
<dbReference type="Pfam" id="PF15646">
    <property type="entry name" value="Tox-REase-2"/>
    <property type="match status" value="1"/>
</dbReference>
<dbReference type="InterPro" id="IPR030934">
    <property type="entry name" value="Intein_C"/>
</dbReference>
<dbReference type="InterPro" id="IPR036844">
    <property type="entry name" value="Hint_dom_sf"/>
</dbReference>
<dbReference type="NCBIfam" id="TIGR01443">
    <property type="entry name" value="intein_Cterm"/>
    <property type="match status" value="1"/>
</dbReference>
<reference evidence="2 3" key="1">
    <citation type="submission" date="2017-11" db="EMBL/GenBank/DDBJ databases">
        <title>Genome sequencing of Prevotella intermedia KCOM 1101.</title>
        <authorList>
            <person name="Kook J.-K."/>
            <person name="Park S.-N."/>
            <person name="Lim Y.K."/>
        </authorList>
    </citation>
    <scope>NUCLEOTIDE SEQUENCE [LARGE SCALE GENOMIC DNA]</scope>
    <source>
        <strain evidence="2 3">KCOM 1101</strain>
    </source>
</reference>
<sequence length="194" mass="22237">MLFILHKWTPIEELDVNDTLQLKDNSIVVIENKIIFPTFVEVYNLEIEDNENYYVTEEGILVHNRYKDELKTRNNVAQGEAGTYQSKTCGDTEFLIEGNGEKVWADGIDEVTNHAQDAKYVGDVHKSPYVENSSAPEFLQIKIEDELERYSKVINADDNPLEGLEIITNTEESAKYFQKLLDKFGVNGKITIKK</sequence>
<dbReference type="AlphaFoldDB" id="A0AAJ3RJ84"/>
<evidence type="ECO:0000259" key="1">
    <source>
        <dbReference type="Pfam" id="PF15646"/>
    </source>
</evidence>
<dbReference type="PROSITE" id="PS50818">
    <property type="entry name" value="INTEIN_C_TER"/>
    <property type="match status" value="1"/>
</dbReference>
<dbReference type="Proteomes" id="UP000229111">
    <property type="component" value="Unassembled WGS sequence"/>
</dbReference>
<dbReference type="InterPro" id="IPR028906">
    <property type="entry name" value="Tox-REase-2_dom"/>
</dbReference>
<dbReference type="EMBL" id="PEKM01000001">
    <property type="protein sequence ID" value="PIK18307.1"/>
    <property type="molecule type" value="Genomic_DNA"/>
</dbReference>
<accession>A0AAJ3RJ84</accession>
<evidence type="ECO:0000313" key="2">
    <source>
        <dbReference type="EMBL" id="PIK18307.1"/>
    </source>
</evidence>
<dbReference type="SUPFAM" id="SSF51294">
    <property type="entry name" value="Hedgehog/intein (Hint) domain"/>
    <property type="match status" value="1"/>
</dbReference>